<gene>
    <name evidence="1" type="ORF">J2W25_006669</name>
</gene>
<sequence>MTPRTRNHYLAQAAWLAAVLAALGGVFALYVHPTFLVTLVDQVWSCF</sequence>
<dbReference type="GeneID" id="82272466"/>
<dbReference type="AlphaFoldDB" id="A0AAW8E6V9"/>
<accession>A0AAW8E6V9</accession>
<comment type="caution">
    <text evidence="1">The sequence shown here is derived from an EMBL/GenBank/DDBJ whole genome shotgun (WGS) entry which is preliminary data.</text>
</comment>
<dbReference type="Proteomes" id="UP001244295">
    <property type="component" value="Unassembled WGS sequence"/>
</dbReference>
<proteinExistence type="predicted"/>
<protein>
    <submittedName>
        <fullName evidence="1">Uncharacterized protein</fullName>
    </submittedName>
</protein>
<organism evidence="1 2">
    <name type="scientific">Variovorax boronicumulans</name>
    <dbReference type="NCBI Taxonomy" id="436515"/>
    <lineage>
        <taxon>Bacteria</taxon>
        <taxon>Pseudomonadati</taxon>
        <taxon>Pseudomonadota</taxon>
        <taxon>Betaproteobacteria</taxon>
        <taxon>Burkholderiales</taxon>
        <taxon>Comamonadaceae</taxon>
        <taxon>Variovorax</taxon>
    </lineage>
</organism>
<reference evidence="1" key="1">
    <citation type="submission" date="2023-07" db="EMBL/GenBank/DDBJ databases">
        <title>Sorghum-associated microbial communities from plants grown in Nebraska, USA.</title>
        <authorList>
            <person name="Schachtman D."/>
        </authorList>
    </citation>
    <scope>NUCLEOTIDE SEQUENCE</scope>
    <source>
        <strain evidence="1">DS2795</strain>
    </source>
</reference>
<name>A0AAW8E6V9_9BURK</name>
<evidence type="ECO:0000313" key="1">
    <source>
        <dbReference type="EMBL" id="MDP9927615.1"/>
    </source>
</evidence>
<evidence type="ECO:0000313" key="2">
    <source>
        <dbReference type="Proteomes" id="UP001244295"/>
    </source>
</evidence>
<dbReference type="EMBL" id="JAUSRR010000018">
    <property type="protein sequence ID" value="MDP9927615.1"/>
    <property type="molecule type" value="Genomic_DNA"/>
</dbReference>
<dbReference type="RefSeq" id="WP_167395003.1">
    <property type="nucleotide sequence ID" value="NZ_BKDH01000001.1"/>
</dbReference>